<organism evidence="4 5">
    <name type="scientific">Vibrio tritonius</name>
    <dbReference type="NCBI Taxonomy" id="1435069"/>
    <lineage>
        <taxon>Bacteria</taxon>
        <taxon>Pseudomonadati</taxon>
        <taxon>Pseudomonadota</taxon>
        <taxon>Gammaproteobacteria</taxon>
        <taxon>Vibrionales</taxon>
        <taxon>Vibrionaceae</taxon>
        <taxon>Vibrio</taxon>
    </lineage>
</organism>
<protein>
    <recommendedName>
        <fullName evidence="1">peptidyl-tRNA hydrolase</fullName>
        <ecNumber evidence="1">3.1.1.29</ecNumber>
    </recommendedName>
</protein>
<accession>A0ABS7YIN7</accession>
<evidence type="ECO:0000313" key="4">
    <source>
        <dbReference type="EMBL" id="MCA2015535.1"/>
    </source>
</evidence>
<evidence type="ECO:0000256" key="3">
    <source>
        <dbReference type="ARBA" id="ARBA00048707"/>
    </source>
</evidence>
<comment type="catalytic activity">
    <reaction evidence="3">
        <text>an N-acyl-L-alpha-aminoacyl-tRNA + H2O = an N-acyl-L-amino acid + a tRNA + H(+)</text>
        <dbReference type="Rhea" id="RHEA:54448"/>
        <dbReference type="Rhea" id="RHEA-COMP:10123"/>
        <dbReference type="Rhea" id="RHEA-COMP:13883"/>
        <dbReference type="ChEBI" id="CHEBI:15377"/>
        <dbReference type="ChEBI" id="CHEBI:15378"/>
        <dbReference type="ChEBI" id="CHEBI:59874"/>
        <dbReference type="ChEBI" id="CHEBI:78442"/>
        <dbReference type="ChEBI" id="CHEBI:138191"/>
        <dbReference type="EC" id="3.1.1.29"/>
    </reaction>
</comment>
<dbReference type="EC" id="3.1.1.29" evidence="1"/>
<evidence type="ECO:0000313" key="5">
    <source>
        <dbReference type="Proteomes" id="UP001199044"/>
    </source>
</evidence>
<keyword evidence="5" id="KW-1185">Reference proteome</keyword>
<proteinExistence type="predicted"/>
<name>A0ABS7YIN7_9VIBR</name>
<dbReference type="InterPro" id="IPR023476">
    <property type="entry name" value="Pep_tRNA_hydro_II_dom_sf"/>
</dbReference>
<reference evidence="5" key="1">
    <citation type="submission" date="2023-07" db="EMBL/GenBank/DDBJ databases">
        <title>Molecular identification of indigenous halophilic bacteria isolated from red sea cost, biodegradation of synthetic dyes and assessment of degraded metabolite toxicity.</title>
        <authorList>
            <person name="Chaieb K."/>
            <person name="Altayb H.N."/>
        </authorList>
    </citation>
    <scope>NUCLEOTIDE SEQUENCE [LARGE SCALE GENOMIC DNA]</scope>
    <source>
        <strain evidence="5">K20</strain>
    </source>
</reference>
<evidence type="ECO:0000256" key="2">
    <source>
        <dbReference type="ARBA" id="ARBA00022801"/>
    </source>
</evidence>
<keyword evidence="2" id="KW-0378">Hydrolase</keyword>
<dbReference type="EMBL" id="JAIWIU010000030">
    <property type="protein sequence ID" value="MCA2015535.1"/>
    <property type="molecule type" value="Genomic_DNA"/>
</dbReference>
<dbReference type="Pfam" id="PF01981">
    <property type="entry name" value="PTH2"/>
    <property type="match status" value="1"/>
</dbReference>
<comment type="caution">
    <text evidence="4">The sequence shown here is derived from an EMBL/GenBank/DDBJ whole genome shotgun (WGS) entry which is preliminary data.</text>
</comment>
<dbReference type="InterPro" id="IPR002833">
    <property type="entry name" value="PTH2"/>
</dbReference>
<dbReference type="SUPFAM" id="SSF102462">
    <property type="entry name" value="Peptidyl-tRNA hydrolase II"/>
    <property type="match status" value="2"/>
</dbReference>
<dbReference type="Gene3D" id="3.40.1490.10">
    <property type="entry name" value="Bit1"/>
    <property type="match status" value="2"/>
</dbReference>
<evidence type="ECO:0000256" key="1">
    <source>
        <dbReference type="ARBA" id="ARBA00013260"/>
    </source>
</evidence>
<dbReference type="Proteomes" id="UP001199044">
    <property type="component" value="Unassembled WGS sequence"/>
</dbReference>
<gene>
    <name evidence="4" type="ORF">LDJ79_05385</name>
</gene>
<dbReference type="RefSeq" id="WP_225249852.1">
    <property type="nucleotide sequence ID" value="NZ_JAIWIU010000030.1"/>
</dbReference>
<sequence length="252" mass="27789">MTEKWNEDELVVYLANDIGMTLGKSIAQVAHAVGAAWLARMEITAKTDAQVHLSLTDDARIAFINQQAMAPNIVPCSSEILPEEDLDFIEIIDAGRTLFSHPTKTCVAYAPILGEALPLERRLPFNDEIIEYKQAFFVNRKACAELAMPDDDVIASLASASLAMILADMKDGELSLDKHSALYQWITSSFGKTVVGTKKVGKFLEVRELLATSGIPFKDVYYQNELIGLCSAPIAADEIHQFTKYKTFNLLG</sequence>